<dbReference type="PANTHER" id="PTHR44227:SF3">
    <property type="entry name" value="PROTEIN O-MANNOSYL-TRANSFERASE TMTC4"/>
    <property type="match status" value="1"/>
</dbReference>
<dbReference type="SMART" id="SM00028">
    <property type="entry name" value="TPR"/>
    <property type="match status" value="2"/>
</dbReference>
<comment type="caution">
    <text evidence="5">The sequence shown here is derived from an EMBL/GenBank/DDBJ whole genome shotgun (WGS) entry which is preliminary data.</text>
</comment>
<evidence type="ECO:0000256" key="2">
    <source>
        <dbReference type="ARBA" id="ARBA00022803"/>
    </source>
</evidence>
<evidence type="ECO:0000256" key="4">
    <source>
        <dbReference type="SAM" id="SignalP"/>
    </source>
</evidence>
<dbReference type="RefSeq" id="WP_219052349.1">
    <property type="nucleotide sequence ID" value="NZ_JAHWDP010000003.1"/>
</dbReference>
<dbReference type="InterPro" id="IPR019734">
    <property type="entry name" value="TPR_rpt"/>
</dbReference>
<evidence type="ECO:0000313" key="6">
    <source>
        <dbReference type="Proteomes" id="UP001138686"/>
    </source>
</evidence>
<proteinExistence type="predicted"/>
<feature type="repeat" description="TPR" evidence="3">
    <location>
        <begin position="225"/>
        <end position="258"/>
    </location>
</feature>
<keyword evidence="2 3" id="KW-0802">TPR repeat</keyword>
<feature type="chain" id="PRO_5040787690" evidence="4">
    <location>
        <begin position="20"/>
        <end position="422"/>
    </location>
</feature>
<dbReference type="AlphaFoldDB" id="A0A9X1FNH0"/>
<feature type="repeat" description="TPR" evidence="3">
    <location>
        <begin position="293"/>
        <end position="326"/>
    </location>
</feature>
<feature type="signal peptide" evidence="4">
    <location>
        <begin position="1"/>
        <end position="19"/>
    </location>
</feature>
<protein>
    <submittedName>
        <fullName evidence="5">Tetratricopeptide repeat protein</fullName>
    </submittedName>
</protein>
<gene>
    <name evidence="5" type="ORF">KXJ69_07280</name>
</gene>
<dbReference type="PROSITE" id="PS50005">
    <property type="entry name" value="TPR"/>
    <property type="match status" value="2"/>
</dbReference>
<name>A0A9X1FNH0_9FLAO</name>
<dbReference type="Proteomes" id="UP001138686">
    <property type="component" value="Unassembled WGS sequence"/>
</dbReference>
<dbReference type="InterPro" id="IPR052346">
    <property type="entry name" value="O-mannosyl-transferase_TMTC"/>
</dbReference>
<dbReference type="Pfam" id="PF00515">
    <property type="entry name" value="TPR_1"/>
    <property type="match status" value="1"/>
</dbReference>
<dbReference type="PROSITE" id="PS50293">
    <property type="entry name" value="TPR_REGION"/>
    <property type="match status" value="1"/>
</dbReference>
<reference evidence="5" key="1">
    <citation type="submission" date="2021-07" db="EMBL/GenBank/DDBJ databases">
        <title>Aureisphaera sp. CAU 1614 isolated from sea sediment.</title>
        <authorList>
            <person name="Kim W."/>
        </authorList>
    </citation>
    <scope>NUCLEOTIDE SEQUENCE</scope>
    <source>
        <strain evidence="5">CAU 1614</strain>
    </source>
</reference>
<evidence type="ECO:0000256" key="3">
    <source>
        <dbReference type="PROSITE-ProRule" id="PRU00339"/>
    </source>
</evidence>
<dbReference type="PANTHER" id="PTHR44227">
    <property type="match status" value="1"/>
</dbReference>
<accession>A0A9X1FNH0</accession>
<keyword evidence="1" id="KW-0677">Repeat</keyword>
<organism evidence="5 6">
    <name type="scientific">Halomarinibacterium sedimenti</name>
    <dbReference type="NCBI Taxonomy" id="2857106"/>
    <lineage>
        <taxon>Bacteria</taxon>
        <taxon>Pseudomonadati</taxon>
        <taxon>Bacteroidota</taxon>
        <taxon>Flavobacteriia</taxon>
        <taxon>Flavobacteriales</taxon>
        <taxon>Flavobacteriaceae</taxon>
        <taxon>Halomarinibacterium</taxon>
    </lineage>
</organism>
<evidence type="ECO:0000256" key="1">
    <source>
        <dbReference type="ARBA" id="ARBA00022737"/>
    </source>
</evidence>
<dbReference type="EMBL" id="JAHWDP010000003">
    <property type="protein sequence ID" value="MBW2937903.1"/>
    <property type="molecule type" value="Genomic_DNA"/>
</dbReference>
<evidence type="ECO:0000313" key="5">
    <source>
        <dbReference type="EMBL" id="MBW2937903.1"/>
    </source>
</evidence>
<keyword evidence="4" id="KW-0732">Signal</keyword>
<dbReference type="Pfam" id="PF13181">
    <property type="entry name" value="TPR_8"/>
    <property type="match status" value="1"/>
</dbReference>
<keyword evidence="6" id="KW-1185">Reference proteome</keyword>
<sequence length="422" mass="46976">MKKQLILAGLMLVSAITFAQKKEIKKADKAVSSLKYSEALTYLSEAEPMLGAADNDLKAQYYTILGEATLAMAGTANFAKMKEAGEAFKKANELNGSGDMSDRLTLGMDNLRVALVNSAIEDQNKKSYLTASEKLRQAYLVSPKDTSYLYYAAGNSVNGSDFDTALNYYEELLAKGFTNVHMEYSATDPKTGKPVIFGSKEERDNMVKFADFTNPTESKTSSVEGDILQKVTLIYMNKGENEKALAIMKKAREANPNDTNLMRSEADLAYKMGDMQKYNNIMAEVIKTDPNNPELYYNLGVSSASIGQLDKAREYYLKALELKPDYSYAQINMAALILQNEGKLVEEMNGLGTSRADNLKYDELKEQRKKMYQEALPYLEAAVKSSPDNLEVFRTLMNLYSQLGMDDKYKAAKAKLAEMEGN</sequence>